<evidence type="ECO:0000313" key="4">
    <source>
        <dbReference type="Proteomes" id="UP000011704"/>
    </source>
</evidence>
<evidence type="ECO:0000256" key="1">
    <source>
        <dbReference type="SAM" id="MobiDB-lite"/>
    </source>
</evidence>
<keyword evidence="2" id="KW-0472">Membrane</keyword>
<protein>
    <recommendedName>
        <fullName evidence="5">Cbb3-type cytochrome c oxidase subunit CcoP N-terminal domain-containing protein</fullName>
    </recommendedName>
</protein>
<feature type="region of interest" description="Disordered" evidence="1">
    <location>
        <begin position="1"/>
        <end position="23"/>
    </location>
</feature>
<dbReference type="RefSeq" id="WP_005007608.1">
    <property type="nucleotide sequence ID" value="NZ_HG422173.1"/>
</dbReference>
<name>M1YXQ3_NITG3</name>
<gene>
    <name evidence="3" type="ORF">NITGR_270016</name>
</gene>
<dbReference type="STRING" id="1266370.NITGR_270016"/>
<evidence type="ECO:0000313" key="3">
    <source>
        <dbReference type="EMBL" id="CCQ90256.1"/>
    </source>
</evidence>
<dbReference type="Proteomes" id="UP000011704">
    <property type="component" value="Unassembled WGS sequence"/>
</dbReference>
<evidence type="ECO:0008006" key="5">
    <source>
        <dbReference type="Google" id="ProtNLM"/>
    </source>
</evidence>
<keyword evidence="2" id="KW-1133">Transmembrane helix</keyword>
<organism evidence="3 4">
    <name type="scientific">Nitrospina gracilis (strain 3/211)</name>
    <dbReference type="NCBI Taxonomy" id="1266370"/>
    <lineage>
        <taxon>Bacteria</taxon>
        <taxon>Pseudomonadati</taxon>
        <taxon>Nitrospinota/Tectimicrobiota group</taxon>
        <taxon>Nitrospinota</taxon>
        <taxon>Nitrospinia</taxon>
        <taxon>Nitrospinales</taxon>
        <taxon>Nitrospinaceae</taxon>
        <taxon>Nitrospina</taxon>
    </lineage>
</organism>
<keyword evidence="4" id="KW-1185">Reference proteome</keyword>
<comment type="caution">
    <text evidence="3">The sequence shown here is derived from an EMBL/GenBank/DDBJ whole genome shotgun (WGS) entry which is preliminary data.</text>
</comment>
<evidence type="ECO:0000256" key="2">
    <source>
        <dbReference type="SAM" id="Phobius"/>
    </source>
</evidence>
<dbReference type="HOGENOM" id="CLU_2826714_0_0_0"/>
<accession>M1YXQ3</accession>
<dbReference type="AlphaFoldDB" id="M1YXQ3"/>
<reference evidence="3 4" key="1">
    <citation type="journal article" date="2013" name="Front. Microbiol.">
        <title>The genome of Nitrospina gracilis illuminates the metabolism and evolution of the major marine nitrite oxidizer.</title>
        <authorList>
            <person name="Luecker S."/>
            <person name="Nowka B."/>
            <person name="Rattei T."/>
            <person name="Spieck E."/>
            <person name="and Daims H."/>
        </authorList>
    </citation>
    <scope>NUCLEOTIDE SEQUENCE [LARGE SCALE GENOMIC DNA]</scope>
    <source>
        <strain evidence="3 4">3/211</strain>
    </source>
</reference>
<sequence>MMENKTVQTSRQTTESTHGSDSEYTYQTAGIRERHGYVPVWLILVCVGLLVWSGYYLWTYWTPPLG</sequence>
<keyword evidence="2" id="KW-0812">Transmembrane</keyword>
<dbReference type="InParanoid" id="M1YXQ3"/>
<dbReference type="EMBL" id="CAQJ01000030">
    <property type="protein sequence ID" value="CCQ90256.1"/>
    <property type="molecule type" value="Genomic_DNA"/>
</dbReference>
<feature type="transmembrane region" description="Helical" evidence="2">
    <location>
        <begin position="37"/>
        <end position="58"/>
    </location>
</feature>
<dbReference type="OrthoDB" id="8420354at2"/>
<proteinExistence type="predicted"/>